<protein>
    <submittedName>
        <fullName evidence="1">Uncharacterized protein</fullName>
    </submittedName>
</protein>
<dbReference type="OrthoDB" id="419069at2"/>
<dbReference type="AlphaFoldDB" id="A0A4P7BZ27"/>
<proteinExistence type="predicted"/>
<sequence length="94" mass="10903">MNPAKCDDYSYIDFLIATPRTYTYTEAARVQPEQTNRPAHDALTRLLHRLEPSPEQLWKEVKPHVQLKRGLLVIDPTFRPLPLRISSFSAMLRA</sequence>
<dbReference type="KEGG" id="nwr:E3U44_07940"/>
<name>A0A4P7BZ27_9GAMM</name>
<dbReference type="RefSeq" id="WP_134357644.1">
    <property type="nucleotide sequence ID" value="NZ_CP038033.1"/>
</dbReference>
<organism evidence="1 2">
    <name type="scientific">Nitrosococcus wardiae</name>
    <dbReference type="NCBI Taxonomy" id="1814290"/>
    <lineage>
        <taxon>Bacteria</taxon>
        <taxon>Pseudomonadati</taxon>
        <taxon>Pseudomonadota</taxon>
        <taxon>Gammaproteobacteria</taxon>
        <taxon>Chromatiales</taxon>
        <taxon>Chromatiaceae</taxon>
        <taxon>Nitrosococcus</taxon>
    </lineage>
</organism>
<dbReference type="Proteomes" id="UP000294325">
    <property type="component" value="Chromosome"/>
</dbReference>
<accession>A0A4P7BZ27</accession>
<gene>
    <name evidence="1" type="ORF">E3U44_07940</name>
</gene>
<keyword evidence="2" id="KW-1185">Reference proteome</keyword>
<evidence type="ECO:0000313" key="2">
    <source>
        <dbReference type="Proteomes" id="UP000294325"/>
    </source>
</evidence>
<reference evidence="1 2" key="1">
    <citation type="submission" date="2019-03" db="EMBL/GenBank/DDBJ databases">
        <title>The genome sequence of Nitrosococcus wardiae strain D1FHST reveals the archetypal metabolic capacity of ammonia-oxidizing Gammaproteobacteria.</title>
        <authorList>
            <person name="Wang L."/>
            <person name="Lim C.K."/>
            <person name="Hanson T.E."/>
            <person name="Dang H."/>
            <person name="Klotz M.G."/>
        </authorList>
    </citation>
    <scope>NUCLEOTIDE SEQUENCE [LARGE SCALE GENOMIC DNA]</scope>
    <source>
        <strain evidence="1 2">D1FHS</strain>
    </source>
</reference>
<dbReference type="EMBL" id="CP038033">
    <property type="protein sequence ID" value="QBQ54444.1"/>
    <property type="molecule type" value="Genomic_DNA"/>
</dbReference>
<evidence type="ECO:0000313" key="1">
    <source>
        <dbReference type="EMBL" id="QBQ54444.1"/>
    </source>
</evidence>